<accession>A0ABS0ZEU3</accession>
<sequence length="338" mass="37622">MIKLPNWPAIAAITLFSGVCITAQAGTLEEVQNRGDLNCGVYPDDPGRSALDSNGRWQGFYVDFCRGVAAAVLHNPEYVNFVEVGSTSRFTSLVERTTDVVMYSSTWTLGRENTYNIRFPALYLFDGQGFVVRNRSNIHSLDDLNGKTVCVTGNTTTQQNLEDYINNHGFKTDVVYANGDQFFRGSICDAYSADRMNLATNLANRVENRSDYRILPDTLSREPIGPSVRDDDPQWNRIVRSVVHAVIVAEEKGITQSNIDQLKLSSQNIETRNLLGVSGDLGEHLSLDADWAYRVIKAVGNYSEIYNRHFGPDTPIGQPRGLNALWRDGGVLFAPPFK</sequence>
<keyword evidence="3 4" id="KW-0732">Signal</keyword>
<comment type="similarity">
    <text evidence="1">Belongs to the bacterial solute-binding protein 3 family.</text>
</comment>
<evidence type="ECO:0000256" key="1">
    <source>
        <dbReference type="ARBA" id="ARBA00010333"/>
    </source>
</evidence>
<dbReference type="RefSeq" id="WP_199463774.1">
    <property type="nucleotide sequence ID" value="NZ_JAEMUH010000016.1"/>
</dbReference>
<keyword evidence="2" id="KW-0813">Transport</keyword>
<feature type="signal peptide" evidence="4">
    <location>
        <begin position="1"/>
        <end position="25"/>
    </location>
</feature>
<dbReference type="PANTHER" id="PTHR30085">
    <property type="entry name" value="AMINO ACID ABC TRANSPORTER PERMEASE"/>
    <property type="match status" value="1"/>
</dbReference>
<dbReference type="EMBL" id="JAEMUH010000016">
    <property type="protein sequence ID" value="MBJ7552199.1"/>
    <property type="molecule type" value="Genomic_DNA"/>
</dbReference>
<feature type="chain" id="PRO_5047134407" evidence="4">
    <location>
        <begin position="26"/>
        <end position="338"/>
    </location>
</feature>
<feature type="domain" description="Solute-binding protein family 3/N-terminal" evidence="5">
    <location>
        <begin position="36"/>
        <end position="262"/>
    </location>
</feature>
<name>A0ABS0ZEU3_9GAMM</name>
<evidence type="ECO:0000256" key="2">
    <source>
        <dbReference type="ARBA" id="ARBA00022448"/>
    </source>
</evidence>
<comment type="caution">
    <text evidence="6">The sequence shown here is derived from an EMBL/GenBank/DDBJ whole genome shotgun (WGS) entry which is preliminary data.</text>
</comment>
<reference evidence="6 7" key="1">
    <citation type="submission" date="2020-12" db="EMBL/GenBank/DDBJ databases">
        <title>Comparative genome analysis of fungal antagonists Marinomonas ostreistagni 398 and M. spartinae 468.</title>
        <authorList>
            <person name="Fields J.L."/>
            <person name="Mavrodi O.V."/>
            <person name="Biber P.D."/>
            <person name="Indest K.J."/>
            <person name="Mavrodi D.V."/>
        </authorList>
    </citation>
    <scope>NUCLEOTIDE SEQUENCE [LARGE SCALE GENOMIC DNA]</scope>
    <source>
        <strain evidence="6 7">USM7</strain>
    </source>
</reference>
<dbReference type="Proteomes" id="UP000598488">
    <property type="component" value="Unassembled WGS sequence"/>
</dbReference>
<dbReference type="CDD" id="cd13692">
    <property type="entry name" value="PBP2_BztA"/>
    <property type="match status" value="1"/>
</dbReference>
<dbReference type="Pfam" id="PF00497">
    <property type="entry name" value="SBP_bac_3"/>
    <property type="match status" value="1"/>
</dbReference>
<evidence type="ECO:0000313" key="7">
    <source>
        <dbReference type="Proteomes" id="UP000598488"/>
    </source>
</evidence>
<gene>
    <name evidence="6" type="ORF">JHD44_16025</name>
</gene>
<dbReference type="InterPro" id="IPR001638">
    <property type="entry name" value="Solute-binding_3/MltF_N"/>
</dbReference>
<proteinExistence type="inferred from homology"/>
<evidence type="ECO:0000259" key="5">
    <source>
        <dbReference type="SMART" id="SM00062"/>
    </source>
</evidence>
<protein>
    <submittedName>
        <fullName evidence="6">Amino acid ABC transporter substrate-binding protein</fullName>
    </submittedName>
</protein>
<organism evidence="6 7">
    <name type="scientific">Marinomonas ostreistagni</name>
    <dbReference type="NCBI Taxonomy" id="359209"/>
    <lineage>
        <taxon>Bacteria</taxon>
        <taxon>Pseudomonadati</taxon>
        <taxon>Pseudomonadota</taxon>
        <taxon>Gammaproteobacteria</taxon>
        <taxon>Oceanospirillales</taxon>
        <taxon>Oceanospirillaceae</taxon>
        <taxon>Marinomonas</taxon>
    </lineage>
</organism>
<evidence type="ECO:0000313" key="6">
    <source>
        <dbReference type="EMBL" id="MBJ7552199.1"/>
    </source>
</evidence>
<keyword evidence="7" id="KW-1185">Reference proteome</keyword>
<evidence type="ECO:0000256" key="3">
    <source>
        <dbReference type="ARBA" id="ARBA00022729"/>
    </source>
</evidence>
<dbReference type="InterPro" id="IPR051455">
    <property type="entry name" value="Bact_solute-bind_prot3"/>
</dbReference>
<dbReference type="PANTHER" id="PTHR30085:SF7">
    <property type="entry name" value="AMINO-ACID ABC TRANSPORTER-BINDING PROTEIN YHDW-RELATED"/>
    <property type="match status" value="1"/>
</dbReference>
<dbReference type="SUPFAM" id="SSF53850">
    <property type="entry name" value="Periplasmic binding protein-like II"/>
    <property type="match status" value="1"/>
</dbReference>
<dbReference type="Gene3D" id="3.40.190.10">
    <property type="entry name" value="Periplasmic binding protein-like II"/>
    <property type="match status" value="2"/>
</dbReference>
<dbReference type="SMART" id="SM00062">
    <property type="entry name" value="PBPb"/>
    <property type="match status" value="1"/>
</dbReference>
<evidence type="ECO:0000256" key="4">
    <source>
        <dbReference type="SAM" id="SignalP"/>
    </source>
</evidence>